<gene>
    <name evidence="1" type="ORF">C3L50_15975</name>
</gene>
<keyword evidence="2" id="KW-1185">Reference proteome</keyword>
<dbReference type="AlphaFoldDB" id="A0A2S4ZYT8"/>
<sequence length="268" mass="30659">MTDGAPKAPPSASCKPLAVIIKPLKMKNISLLIIIIFNFNAFCQNNLKIEIDNPEPRVGESVLFSINIDFLKDNIQEKLGSEIELTRSTSVHGLQSDNFERVIVFNKVGLNKVGPFEFEFNGKKYTTNQIEINVQPKIVLEENLIVRIAELKGEKYIIIEQLVKNIAKTERNEFGEMTTYLGGLAPDNFEFAKLNEEIKRSIKFDDFNSSSETLMPENSKYGEVGFSYSKIRYRINFSNDSDNEYILTEKDFINLPKNYKLKPIILKK</sequence>
<proteinExistence type="predicted"/>
<evidence type="ECO:0000313" key="2">
    <source>
        <dbReference type="Proteomes" id="UP000237310"/>
    </source>
</evidence>
<evidence type="ECO:0000313" key="1">
    <source>
        <dbReference type="EMBL" id="POY35515.1"/>
    </source>
</evidence>
<organism evidence="1 2">
    <name type="scientific">Flavobacterium alvei</name>
    <dbReference type="NCBI Taxonomy" id="2080416"/>
    <lineage>
        <taxon>Bacteria</taxon>
        <taxon>Pseudomonadati</taxon>
        <taxon>Bacteroidota</taxon>
        <taxon>Flavobacteriia</taxon>
        <taxon>Flavobacteriales</taxon>
        <taxon>Flavobacteriaceae</taxon>
        <taxon>Flavobacterium</taxon>
    </lineage>
</organism>
<comment type="caution">
    <text evidence="1">The sequence shown here is derived from an EMBL/GenBank/DDBJ whole genome shotgun (WGS) entry which is preliminary data.</text>
</comment>
<name>A0A2S4ZYT8_9FLAO</name>
<accession>A0A2S4ZYT8</accession>
<protein>
    <submittedName>
        <fullName evidence="1">Uncharacterized protein</fullName>
    </submittedName>
</protein>
<dbReference type="EMBL" id="PQVG01000015">
    <property type="protein sequence ID" value="POY35515.1"/>
    <property type="molecule type" value="Genomic_DNA"/>
</dbReference>
<reference evidence="1 2" key="1">
    <citation type="submission" date="2018-01" db="EMBL/GenBank/DDBJ databases">
        <authorList>
            <person name="Gaut B.S."/>
            <person name="Morton B.R."/>
            <person name="Clegg M.T."/>
            <person name="Duvall M.R."/>
        </authorList>
    </citation>
    <scope>NUCLEOTIDE SEQUENCE [LARGE SCALE GENOMIC DNA]</scope>
    <source>
        <strain evidence="1 2">HR-AY</strain>
    </source>
</reference>
<dbReference type="Proteomes" id="UP000237310">
    <property type="component" value="Unassembled WGS sequence"/>
</dbReference>